<accession>A0A3S0JQH2</accession>
<evidence type="ECO:0000256" key="2">
    <source>
        <dbReference type="ARBA" id="ARBA00022801"/>
    </source>
</evidence>
<dbReference type="GO" id="GO:0046872">
    <property type="term" value="F:metal ion binding"/>
    <property type="evidence" value="ECO:0007669"/>
    <property type="project" value="UniProtKB-KW"/>
</dbReference>
<dbReference type="SUPFAM" id="SSF56300">
    <property type="entry name" value="Metallo-dependent phosphatases"/>
    <property type="match status" value="1"/>
</dbReference>
<dbReference type="PANTHER" id="PTHR42988">
    <property type="entry name" value="PHOSPHOHYDROLASE"/>
    <property type="match status" value="1"/>
</dbReference>
<dbReference type="AlphaFoldDB" id="A0A3S0JQH2"/>
<dbReference type="InterPro" id="IPR050884">
    <property type="entry name" value="CNP_phosphodiesterase-III"/>
</dbReference>
<name>A0A3S0JQH2_9BACI</name>
<keyword evidence="1" id="KW-0479">Metal-binding</keyword>
<dbReference type="OrthoDB" id="1645838at2"/>
<dbReference type="RefSeq" id="WP_126293832.1">
    <property type="nucleotide sequence ID" value="NZ_CP155468.1"/>
</dbReference>
<dbReference type="Pfam" id="PF00149">
    <property type="entry name" value="Metallophos"/>
    <property type="match status" value="1"/>
</dbReference>
<dbReference type="PANTHER" id="PTHR42988:SF2">
    <property type="entry name" value="CYCLIC NUCLEOTIDE PHOSPHODIESTERASE CBUA0032-RELATED"/>
    <property type="match status" value="1"/>
</dbReference>
<evidence type="ECO:0000256" key="4">
    <source>
        <dbReference type="ARBA" id="ARBA00025742"/>
    </source>
</evidence>
<sequence length="279" mass="31993">MKIAVFGDLHYPTIKESYDQIETERSIFFSGYLESFFNLEVDLYVSIGDLTNYGVEDELKEIYDIIHKFNKPFIHVIGNHDCYGLPKNEMLKITKQKRYHAIHNEDASLIFLDTAKDQDFEDWGGTLEETQLQWLDKQLELAKTNPVLVFAHHPVYETTSNSEKKGLSVDPNIPLKDILNKKQGVNIYINGHNHYNSIVQQGNWTYVQLSAVMDEIGARIIEISEQQIEIKEITLSNEILKSAANKVGTAIDHFELSPHQIGVEKDRNVTLLTNEKVKA</sequence>
<comment type="caution">
    <text evidence="6">The sequence shown here is derived from an EMBL/GenBank/DDBJ whole genome shotgun (WGS) entry which is preliminary data.</text>
</comment>
<feature type="domain" description="Calcineurin-like phosphoesterase" evidence="5">
    <location>
        <begin position="1"/>
        <end position="195"/>
    </location>
</feature>
<dbReference type="InterPro" id="IPR004843">
    <property type="entry name" value="Calcineurin-like_PHP"/>
</dbReference>
<evidence type="ECO:0000313" key="7">
    <source>
        <dbReference type="Proteomes" id="UP000276349"/>
    </source>
</evidence>
<dbReference type="EMBL" id="RXNR01000016">
    <property type="protein sequence ID" value="RTQ93780.1"/>
    <property type="molecule type" value="Genomic_DNA"/>
</dbReference>
<keyword evidence="2" id="KW-0378">Hydrolase</keyword>
<proteinExistence type="inferred from homology"/>
<keyword evidence="7" id="KW-1185">Reference proteome</keyword>
<dbReference type="Proteomes" id="UP000276349">
    <property type="component" value="Unassembled WGS sequence"/>
</dbReference>
<dbReference type="Gene3D" id="3.60.21.10">
    <property type="match status" value="1"/>
</dbReference>
<organism evidence="6 7">
    <name type="scientific">Lysinibacillus telephonicus</name>
    <dbReference type="NCBI Taxonomy" id="1714840"/>
    <lineage>
        <taxon>Bacteria</taxon>
        <taxon>Bacillati</taxon>
        <taxon>Bacillota</taxon>
        <taxon>Bacilli</taxon>
        <taxon>Bacillales</taxon>
        <taxon>Bacillaceae</taxon>
        <taxon>Lysinibacillus</taxon>
    </lineage>
</organism>
<protein>
    <submittedName>
        <fullName evidence="6">Metallophosphoesterase</fullName>
    </submittedName>
</protein>
<keyword evidence="3" id="KW-0408">Iron</keyword>
<gene>
    <name evidence="6" type="ORF">EKG35_07535</name>
</gene>
<reference evidence="6 7" key="1">
    <citation type="submission" date="2018-12" db="EMBL/GenBank/DDBJ databases">
        <authorList>
            <person name="Yu L."/>
        </authorList>
    </citation>
    <scope>NUCLEOTIDE SEQUENCE [LARGE SCALE GENOMIC DNA]</scope>
    <source>
        <strain evidence="6 7">S5H2222</strain>
    </source>
</reference>
<evidence type="ECO:0000313" key="6">
    <source>
        <dbReference type="EMBL" id="RTQ93780.1"/>
    </source>
</evidence>
<evidence type="ECO:0000256" key="1">
    <source>
        <dbReference type="ARBA" id="ARBA00022723"/>
    </source>
</evidence>
<dbReference type="InterPro" id="IPR029052">
    <property type="entry name" value="Metallo-depent_PP-like"/>
</dbReference>
<comment type="similarity">
    <text evidence="4">Belongs to the cyclic nucleotide phosphodiesterase class-III family.</text>
</comment>
<evidence type="ECO:0000259" key="5">
    <source>
        <dbReference type="Pfam" id="PF00149"/>
    </source>
</evidence>
<evidence type="ECO:0000256" key="3">
    <source>
        <dbReference type="ARBA" id="ARBA00023004"/>
    </source>
</evidence>
<dbReference type="GO" id="GO:0016787">
    <property type="term" value="F:hydrolase activity"/>
    <property type="evidence" value="ECO:0007669"/>
    <property type="project" value="UniProtKB-KW"/>
</dbReference>